<evidence type="ECO:0000313" key="10">
    <source>
        <dbReference type="EMBL" id="API52146.1"/>
    </source>
</evidence>
<evidence type="ECO:0000256" key="1">
    <source>
        <dbReference type="ARBA" id="ARBA00008080"/>
    </source>
</evidence>
<keyword evidence="3 7" id="KW-0694">RNA-binding</keyword>
<dbReference type="GO" id="GO:0003735">
    <property type="term" value="F:structural constituent of ribosome"/>
    <property type="evidence" value="ECO:0007669"/>
    <property type="project" value="InterPro"/>
</dbReference>
<dbReference type="GO" id="GO:0000049">
    <property type="term" value="F:tRNA binding"/>
    <property type="evidence" value="ECO:0007669"/>
    <property type="project" value="UniProtKB-UniRule"/>
</dbReference>
<dbReference type="HAMAP" id="MF_01315">
    <property type="entry name" value="Ribosomal_uS13"/>
    <property type="match status" value="1"/>
</dbReference>
<keyword evidence="5 7" id="KW-0687">Ribonucleoprotein</keyword>
<dbReference type="Gene3D" id="4.10.910.10">
    <property type="entry name" value="30s ribosomal protein s13, domain 2"/>
    <property type="match status" value="1"/>
</dbReference>
<dbReference type="GO" id="GO:0006412">
    <property type="term" value="P:translation"/>
    <property type="evidence" value="ECO:0007669"/>
    <property type="project" value="UniProtKB-UniRule"/>
</dbReference>
<evidence type="ECO:0000256" key="5">
    <source>
        <dbReference type="ARBA" id="ARBA00023274"/>
    </source>
</evidence>
<name>A0A1L3Z903_RHILE</name>
<dbReference type="InterPro" id="IPR018269">
    <property type="entry name" value="Ribosomal_uS13_CS"/>
</dbReference>
<keyword evidence="7" id="KW-0820">tRNA-binding</keyword>
<evidence type="ECO:0000256" key="3">
    <source>
        <dbReference type="ARBA" id="ARBA00022884"/>
    </source>
</evidence>
<reference evidence="10 11" key="1">
    <citation type="submission" date="2016-11" db="EMBL/GenBank/DDBJ databases">
        <title>Rhizobium leguminosarum bv. viciae strain Vaf12 isolated from Vavilovia formosa root nodules from Russia, Dagestan.</title>
        <authorList>
            <person name="Kimeklis A."/>
        </authorList>
    </citation>
    <scope>NUCLEOTIDE SEQUENCE [LARGE SCALE GENOMIC DNA]</scope>
    <source>
        <strain evidence="10 11">Vaf-108</strain>
    </source>
</reference>
<keyword evidence="2 7" id="KW-0699">rRNA-binding</keyword>
<evidence type="ECO:0000313" key="11">
    <source>
        <dbReference type="Proteomes" id="UP000183050"/>
    </source>
</evidence>
<dbReference type="InterPro" id="IPR019980">
    <property type="entry name" value="Ribosomal_uS13_bac-type"/>
</dbReference>
<organism evidence="10 11">
    <name type="scientific">Rhizobium leguminosarum</name>
    <dbReference type="NCBI Taxonomy" id="384"/>
    <lineage>
        <taxon>Bacteria</taxon>
        <taxon>Pseudomonadati</taxon>
        <taxon>Pseudomonadota</taxon>
        <taxon>Alphaproteobacteria</taxon>
        <taxon>Hyphomicrobiales</taxon>
        <taxon>Rhizobiaceae</taxon>
        <taxon>Rhizobium/Agrobacterium group</taxon>
        <taxon>Rhizobium</taxon>
    </lineage>
</organism>
<protein>
    <recommendedName>
        <fullName evidence="6 7">Small ribosomal subunit protein uS13</fullName>
    </recommendedName>
</protein>
<dbReference type="EMBL" id="CP018228">
    <property type="protein sequence ID" value="API52146.1"/>
    <property type="molecule type" value="Genomic_DNA"/>
</dbReference>
<dbReference type="NCBIfam" id="TIGR03631">
    <property type="entry name" value="uS13_bact"/>
    <property type="match status" value="1"/>
</dbReference>
<proteinExistence type="inferred from homology"/>
<dbReference type="GO" id="GO:0019843">
    <property type="term" value="F:rRNA binding"/>
    <property type="evidence" value="ECO:0007669"/>
    <property type="project" value="UniProtKB-UniRule"/>
</dbReference>
<dbReference type="FunFam" id="4.10.910.10:FF:000001">
    <property type="entry name" value="30S ribosomal protein S13"/>
    <property type="match status" value="1"/>
</dbReference>
<dbReference type="InterPro" id="IPR001892">
    <property type="entry name" value="Ribosomal_uS13"/>
</dbReference>
<evidence type="ECO:0000256" key="8">
    <source>
        <dbReference type="RuleBase" id="RU003830"/>
    </source>
</evidence>
<comment type="similarity">
    <text evidence="1 7 8">Belongs to the universal ribosomal protein uS13 family.</text>
</comment>
<sequence length="134" mass="15010">MPDGNWNARRTGVARIAGVNIPTAKRVVIALTYIHGIGPKFAQEIVAKVGIPAERRVHQLTDAEVLQIREAIDRDYQVEGDLRRDTAMNIKRLMDLGCYRGLRHRRGLPVRGQRTHTNARTRKGPAKAIAGKKK</sequence>
<dbReference type="Pfam" id="PF00416">
    <property type="entry name" value="Ribosomal_S13"/>
    <property type="match status" value="1"/>
</dbReference>
<dbReference type="FunFam" id="1.10.8.50:FF:000001">
    <property type="entry name" value="30S ribosomal protein S13"/>
    <property type="match status" value="1"/>
</dbReference>
<dbReference type="PANTHER" id="PTHR10871:SF1">
    <property type="entry name" value="SMALL RIBOSOMAL SUBUNIT PROTEIN US13M"/>
    <property type="match status" value="1"/>
</dbReference>
<evidence type="ECO:0000256" key="2">
    <source>
        <dbReference type="ARBA" id="ARBA00022730"/>
    </source>
</evidence>
<dbReference type="InterPro" id="IPR027437">
    <property type="entry name" value="Rbsml_uS13_C"/>
</dbReference>
<comment type="subunit">
    <text evidence="7">Part of the 30S ribosomal subunit. Forms a loose heterodimer with protein S19. Forms two bridges to the 50S subunit in the 70S ribosome.</text>
</comment>
<dbReference type="PIRSF" id="PIRSF002134">
    <property type="entry name" value="Ribosomal_S13"/>
    <property type="match status" value="1"/>
</dbReference>
<dbReference type="SUPFAM" id="SSF46946">
    <property type="entry name" value="S13-like H2TH domain"/>
    <property type="match status" value="1"/>
</dbReference>
<dbReference type="PROSITE" id="PS00646">
    <property type="entry name" value="RIBOSOMAL_S13_1"/>
    <property type="match status" value="1"/>
</dbReference>
<accession>A0A1L3Z903</accession>
<dbReference type="Gene3D" id="1.10.8.50">
    <property type="match status" value="1"/>
</dbReference>
<feature type="region of interest" description="Disordered" evidence="9">
    <location>
        <begin position="111"/>
        <end position="134"/>
    </location>
</feature>
<evidence type="ECO:0000256" key="7">
    <source>
        <dbReference type="HAMAP-Rule" id="MF_01315"/>
    </source>
</evidence>
<dbReference type="GO" id="GO:0005829">
    <property type="term" value="C:cytosol"/>
    <property type="evidence" value="ECO:0007669"/>
    <property type="project" value="TreeGrafter"/>
</dbReference>
<dbReference type="PROSITE" id="PS50159">
    <property type="entry name" value="RIBOSOMAL_S13_2"/>
    <property type="match status" value="1"/>
</dbReference>
<dbReference type="Proteomes" id="UP000183050">
    <property type="component" value="Chromosome"/>
</dbReference>
<dbReference type="InterPro" id="IPR010979">
    <property type="entry name" value="Ribosomal_uS13-like_H2TH"/>
</dbReference>
<evidence type="ECO:0000256" key="4">
    <source>
        <dbReference type="ARBA" id="ARBA00022980"/>
    </source>
</evidence>
<dbReference type="GO" id="GO:0015935">
    <property type="term" value="C:small ribosomal subunit"/>
    <property type="evidence" value="ECO:0007669"/>
    <property type="project" value="TreeGrafter"/>
</dbReference>
<keyword evidence="4 7" id="KW-0689">Ribosomal protein</keyword>
<evidence type="ECO:0000256" key="6">
    <source>
        <dbReference type="ARBA" id="ARBA00035166"/>
    </source>
</evidence>
<comment type="function">
    <text evidence="7">Located at the top of the head of the 30S subunit, it contacts several helices of the 16S rRNA. In the 70S ribosome it contacts the 23S rRNA (bridge B1a) and protein L5 of the 50S subunit (bridge B1b), connecting the 2 subunits; these bridges are implicated in subunit movement. Contacts the tRNAs in the A and P-sites.</text>
</comment>
<gene>
    <name evidence="7" type="primary">rpsM</name>
    <name evidence="10" type="ORF">BMW22_11350</name>
</gene>
<dbReference type="PANTHER" id="PTHR10871">
    <property type="entry name" value="30S RIBOSOMAL PROTEIN S13/40S RIBOSOMAL PROTEIN S18"/>
    <property type="match status" value="1"/>
</dbReference>
<evidence type="ECO:0000256" key="9">
    <source>
        <dbReference type="SAM" id="MobiDB-lite"/>
    </source>
</evidence>
<dbReference type="AlphaFoldDB" id="A0A1L3Z903"/>